<feature type="signal peptide" evidence="2">
    <location>
        <begin position="1"/>
        <end position="27"/>
    </location>
</feature>
<feature type="chain" id="PRO_5046941736" description="Septum formation-related domain-containing protein" evidence="2">
    <location>
        <begin position="28"/>
        <end position="267"/>
    </location>
</feature>
<proteinExistence type="predicted"/>
<dbReference type="EMBL" id="JASJND010000004">
    <property type="protein sequence ID" value="MDJ1113868.1"/>
    <property type="molecule type" value="Genomic_DNA"/>
</dbReference>
<evidence type="ECO:0008006" key="5">
    <source>
        <dbReference type="Google" id="ProtNLM"/>
    </source>
</evidence>
<accession>A0ABT6ZCK6</accession>
<feature type="region of interest" description="Disordered" evidence="1">
    <location>
        <begin position="31"/>
        <end position="59"/>
    </location>
</feature>
<feature type="compositionally biased region" description="Low complexity" evidence="1">
    <location>
        <begin position="31"/>
        <end position="44"/>
    </location>
</feature>
<keyword evidence="2" id="KW-0732">Signal</keyword>
<evidence type="ECO:0000256" key="2">
    <source>
        <dbReference type="SAM" id="SignalP"/>
    </source>
</evidence>
<evidence type="ECO:0000256" key="1">
    <source>
        <dbReference type="SAM" id="MobiDB-lite"/>
    </source>
</evidence>
<sequence>MGFRTAGAVLLAATIGVTLLVGCASPAAEPAAAETPVASATRTPTPSPTPTPTQDPSPVLSEQTVAGIGSDDRVDLDEAPTGTQSVMVDFTCAEGDAFSVEYGDSMMLGQAPLQGECGAPQQLWVPLLPQSQPFLWVTVADGVEWEASVVASSNPFAQDAALVDECAGFADVFSQLQNADDGYGFYAAFGSSEWYERVDAATGDLAALVASAASELEPSLRAVLATLEERDRVPGAALEDVWDEFRTITTACDRNQSPVEITAEFGG</sequence>
<comment type="caution">
    <text evidence="3">The sequence shown here is derived from an EMBL/GenBank/DDBJ whole genome shotgun (WGS) entry which is preliminary data.</text>
</comment>
<organism evidence="3 4">
    <name type="scientific">Microbacterium dauci</name>
    <dbReference type="NCBI Taxonomy" id="3048008"/>
    <lineage>
        <taxon>Bacteria</taxon>
        <taxon>Bacillati</taxon>
        <taxon>Actinomycetota</taxon>
        <taxon>Actinomycetes</taxon>
        <taxon>Micrococcales</taxon>
        <taxon>Microbacteriaceae</taxon>
        <taxon>Microbacterium</taxon>
    </lineage>
</organism>
<feature type="compositionally biased region" description="Pro residues" evidence="1">
    <location>
        <begin position="45"/>
        <end position="55"/>
    </location>
</feature>
<keyword evidence="4" id="KW-1185">Reference proteome</keyword>
<evidence type="ECO:0000313" key="3">
    <source>
        <dbReference type="EMBL" id="MDJ1113868.1"/>
    </source>
</evidence>
<dbReference type="PROSITE" id="PS51257">
    <property type="entry name" value="PROKAR_LIPOPROTEIN"/>
    <property type="match status" value="1"/>
</dbReference>
<reference evidence="3 4" key="1">
    <citation type="submission" date="2023-05" db="EMBL/GenBank/DDBJ databases">
        <title>Microbacterium dauci sp.nov., Isolated from Carrot Rhizosphere Soil.</title>
        <authorList>
            <person name="Xiao Z."/>
            <person name="Zheng J."/>
        </authorList>
    </citation>
    <scope>NUCLEOTIDE SEQUENCE [LARGE SCALE GENOMIC DNA]</scope>
    <source>
        <strain evidence="3 4">LX3-4</strain>
    </source>
</reference>
<dbReference type="Proteomes" id="UP001321481">
    <property type="component" value="Unassembled WGS sequence"/>
</dbReference>
<evidence type="ECO:0000313" key="4">
    <source>
        <dbReference type="Proteomes" id="UP001321481"/>
    </source>
</evidence>
<protein>
    <recommendedName>
        <fullName evidence="5">Septum formation-related domain-containing protein</fullName>
    </recommendedName>
</protein>
<name>A0ABT6ZCK6_9MICO</name>
<gene>
    <name evidence="3" type="ORF">QNI14_05340</name>
</gene>
<dbReference type="RefSeq" id="WP_283715369.1">
    <property type="nucleotide sequence ID" value="NZ_JASJND010000004.1"/>
</dbReference>